<dbReference type="Proteomes" id="UP000037392">
    <property type="component" value="Unassembled WGS sequence"/>
</dbReference>
<proteinExistence type="predicted"/>
<dbReference type="AlphaFoldDB" id="A0A0J9BI39"/>
<dbReference type="GO" id="GO:0016773">
    <property type="term" value="F:phosphotransferase activity, alcohol group as acceptor"/>
    <property type="evidence" value="ECO:0007669"/>
    <property type="project" value="InterPro"/>
</dbReference>
<accession>A0A0J9BI39</accession>
<dbReference type="GO" id="GO:0016301">
    <property type="term" value="F:kinase activity"/>
    <property type="evidence" value="ECO:0007669"/>
    <property type="project" value="UniProtKB-KW"/>
</dbReference>
<dbReference type="PANTHER" id="PTHR21208">
    <property type="entry name" value="ADP-DEPENDENT GLUCOKINASE"/>
    <property type="match status" value="1"/>
</dbReference>
<keyword evidence="2" id="KW-0808">Transferase</keyword>
<keyword evidence="1" id="KW-0963">Cytoplasm</keyword>
<dbReference type="EMBL" id="ADLK01000049">
    <property type="protein sequence ID" value="KMW12552.1"/>
    <property type="molecule type" value="Genomic_DNA"/>
</dbReference>
<evidence type="ECO:0000256" key="1">
    <source>
        <dbReference type="ARBA" id="ARBA00022490"/>
    </source>
</evidence>
<dbReference type="Pfam" id="PF04587">
    <property type="entry name" value="ADP_PFK_GK"/>
    <property type="match status" value="1"/>
</dbReference>
<sequence>MTCSRHMDGNKKQKIALGFHACVDYELEWNLSSMEHLMEECEVHAGELDSVGLNGVRQTGDTERIESMKGLMIEILSCMRQGTGCEIIPEDCGLCREFAKNFSYKITIGGTAARAAIAIGKIGYESTLGMCCFNQYMEDLLPAGITCYSGTGPDHDEVYPHIILQYPSGVHIQVNDIDFTTSCHNRILISRDPDSMNMVIAEDFGNQAGDADVFLLSCFSEVLDASILTKRLDTVFNLLAGIRDRTFVILEDGCYVNGEFRRMVHRKLAPVLDVISMNEDELQDFVGKRIQILDPDQVLDGVSCVYRSLKVPLLIIHTHAWALAYGTGSHDLKEALEGGIMLASARYVYGDEFGIDEYRNIRTWNVNERGREFSKQVMEEDPMVCCIPCRDLEFAKRPTTVGLGDFFAGGLLPALANRK</sequence>
<dbReference type="GO" id="GO:0006096">
    <property type="term" value="P:glycolytic process"/>
    <property type="evidence" value="ECO:0007669"/>
    <property type="project" value="UniProtKB-KW"/>
</dbReference>
<dbReference type="PATRIC" id="fig|742734.4.peg.5642"/>
<keyword evidence="5" id="KW-0460">Magnesium</keyword>
<dbReference type="GO" id="GO:0046872">
    <property type="term" value="F:metal ion binding"/>
    <property type="evidence" value="ECO:0007669"/>
    <property type="project" value="UniProtKB-KW"/>
</dbReference>
<gene>
    <name evidence="7" type="ORF">HMPREF9470_05277</name>
</gene>
<dbReference type="SUPFAM" id="SSF53613">
    <property type="entry name" value="Ribokinase-like"/>
    <property type="match status" value="1"/>
</dbReference>
<name>A0A0J9BI39_9FIRM</name>
<evidence type="ECO:0000256" key="2">
    <source>
        <dbReference type="ARBA" id="ARBA00022679"/>
    </source>
</evidence>
<keyword evidence="3" id="KW-0479">Metal-binding</keyword>
<dbReference type="InterPro" id="IPR029056">
    <property type="entry name" value="Ribokinase-like"/>
</dbReference>
<dbReference type="InterPro" id="IPR007666">
    <property type="entry name" value="ADP_PFK/GK"/>
</dbReference>
<evidence type="ECO:0000256" key="5">
    <source>
        <dbReference type="ARBA" id="ARBA00022842"/>
    </source>
</evidence>
<evidence type="ECO:0000313" key="7">
    <source>
        <dbReference type="EMBL" id="KMW12552.1"/>
    </source>
</evidence>
<dbReference type="PROSITE" id="PS51255">
    <property type="entry name" value="ADPK"/>
    <property type="match status" value="1"/>
</dbReference>
<dbReference type="Gene3D" id="3.40.1190.20">
    <property type="match status" value="1"/>
</dbReference>
<protein>
    <recommendedName>
        <fullName evidence="9">ADP-dependent glucokinase</fullName>
    </recommendedName>
</protein>
<reference evidence="7 8" key="1">
    <citation type="submission" date="2011-04" db="EMBL/GenBank/DDBJ databases">
        <title>The Genome Sequence of Clostridium citroniae WAL-19142.</title>
        <authorList>
            <consortium name="The Broad Institute Genome Sequencing Platform"/>
            <person name="Earl A."/>
            <person name="Ward D."/>
            <person name="Feldgarden M."/>
            <person name="Gevers D."/>
            <person name="Warren Y.A."/>
            <person name="Tyrrell K.L."/>
            <person name="Citron D.M."/>
            <person name="Goldstein E.J."/>
            <person name="Daigneault M."/>
            <person name="Allen-Vercoe E."/>
            <person name="Young S.K."/>
            <person name="Zeng Q."/>
            <person name="Gargeya S."/>
            <person name="Fitzgerald M."/>
            <person name="Haas B."/>
            <person name="Abouelleil A."/>
            <person name="Alvarado L."/>
            <person name="Arachchi H.M."/>
            <person name="Berlin A."/>
            <person name="Brown A."/>
            <person name="Chapman S.B."/>
            <person name="Chen Z."/>
            <person name="Dunbar C."/>
            <person name="Freedman E."/>
            <person name="Gearin G."/>
            <person name="Gellesch M."/>
            <person name="Goldberg J."/>
            <person name="Griggs A."/>
            <person name="Gujja S."/>
            <person name="Heilman E.R."/>
            <person name="Heiman D."/>
            <person name="Howarth C."/>
            <person name="Larson L."/>
            <person name="Lui A."/>
            <person name="MacDonald P.J."/>
            <person name="Mehta T."/>
            <person name="Montmayeur A."/>
            <person name="Murphy C."/>
            <person name="Neiman D."/>
            <person name="Pearson M."/>
            <person name="Priest M."/>
            <person name="Roberts A."/>
            <person name="Saif S."/>
            <person name="Shea T."/>
            <person name="Shenoy N."/>
            <person name="Sisk P."/>
            <person name="Stolte C."/>
            <person name="Sykes S."/>
            <person name="White J."/>
            <person name="Yandava C."/>
            <person name="Wortman J."/>
            <person name="Nusbaum C."/>
            <person name="Birren B."/>
        </authorList>
    </citation>
    <scope>NUCLEOTIDE SEQUENCE [LARGE SCALE GENOMIC DNA]</scope>
    <source>
        <strain evidence="7 8">WAL-19142</strain>
    </source>
</reference>
<comment type="caution">
    <text evidence="7">The sequence shown here is derived from an EMBL/GenBank/DDBJ whole genome shotgun (WGS) entry which is preliminary data.</text>
</comment>
<dbReference type="OrthoDB" id="2813007at2"/>
<evidence type="ECO:0000256" key="4">
    <source>
        <dbReference type="ARBA" id="ARBA00022777"/>
    </source>
</evidence>
<keyword evidence="6" id="KW-0324">Glycolysis</keyword>
<evidence type="ECO:0008006" key="9">
    <source>
        <dbReference type="Google" id="ProtNLM"/>
    </source>
</evidence>
<keyword evidence="4" id="KW-0418">Kinase</keyword>
<dbReference type="PANTHER" id="PTHR21208:SF1">
    <property type="entry name" value="ADP-DEPENDENT GLUCOKINASE"/>
    <property type="match status" value="1"/>
</dbReference>
<organism evidence="7 8">
    <name type="scientific">[Clostridium] citroniae WAL-19142</name>
    <dbReference type="NCBI Taxonomy" id="742734"/>
    <lineage>
        <taxon>Bacteria</taxon>
        <taxon>Bacillati</taxon>
        <taxon>Bacillota</taxon>
        <taxon>Clostridia</taxon>
        <taxon>Lachnospirales</taxon>
        <taxon>Lachnospiraceae</taxon>
        <taxon>Enterocloster</taxon>
    </lineage>
</organism>
<evidence type="ECO:0000256" key="3">
    <source>
        <dbReference type="ARBA" id="ARBA00022723"/>
    </source>
</evidence>
<evidence type="ECO:0000256" key="6">
    <source>
        <dbReference type="ARBA" id="ARBA00023152"/>
    </source>
</evidence>
<evidence type="ECO:0000313" key="8">
    <source>
        <dbReference type="Proteomes" id="UP000037392"/>
    </source>
</evidence>